<dbReference type="GO" id="GO:0019646">
    <property type="term" value="P:aerobic electron transport chain"/>
    <property type="evidence" value="ECO:0007669"/>
    <property type="project" value="InterPro"/>
</dbReference>
<keyword evidence="10" id="KW-1185">Reference proteome</keyword>
<organism evidence="9 10">
    <name type="scientific">Crenobacter luteus</name>
    <dbReference type="NCBI Taxonomy" id="1452487"/>
    <lineage>
        <taxon>Bacteria</taxon>
        <taxon>Pseudomonadati</taxon>
        <taxon>Pseudomonadota</taxon>
        <taxon>Betaproteobacteria</taxon>
        <taxon>Neisseriales</taxon>
        <taxon>Neisseriaceae</taxon>
        <taxon>Crenobacter</taxon>
    </lineage>
</organism>
<evidence type="ECO:0000256" key="6">
    <source>
        <dbReference type="RuleBase" id="RU003376"/>
    </source>
</evidence>
<evidence type="ECO:0000256" key="2">
    <source>
        <dbReference type="ARBA" id="ARBA00010581"/>
    </source>
</evidence>
<gene>
    <name evidence="9" type="ORF">AVW16_04160</name>
</gene>
<dbReference type="PROSITE" id="PS50253">
    <property type="entry name" value="COX3"/>
    <property type="match status" value="1"/>
</dbReference>
<comment type="caution">
    <text evidence="9">The sequence shown here is derived from an EMBL/GenBank/DDBJ whole genome shotgun (WGS) entry which is preliminary data.</text>
</comment>
<evidence type="ECO:0000256" key="4">
    <source>
        <dbReference type="ARBA" id="ARBA00022989"/>
    </source>
</evidence>
<comment type="similarity">
    <text evidence="2 6">Belongs to the cytochrome c oxidase subunit 3 family.</text>
</comment>
<dbReference type="Proteomes" id="UP000076625">
    <property type="component" value="Unassembled WGS sequence"/>
</dbReference>
<evidence type="ECO:0000313" key="9">
    <source>
        <dbReference type="EMBL" id="KZE35222.1"/>
    </source>
</evidence>
<feature type="transmembrane region" description="Helical" evidence="7">
    <location>
        <begin position="20"/>
        <end position="40"/>
    </location>
</feature>
<accession>A0A165G653</accession>
<feature type="transmembrane region" description="Helical" evidence="7">
    <location>
        <begin position="52"/>
        <end position="75"/>
    </location>
</feature>
<evidence type="ECO:0000256" key="1">
    <source>
        <dbReference type="ARBA" id="ARBA00004141"/>
    </source>
</evidence>
<feature type="transmembrane region" description="Helical" evidence="7">
    <location>
        <begin position="125"/>
        <end position="146"/>
    </location>
</feature>
<evidence type="ECO:0000313" key="10">
    <source>
        <dbReference type="Proteomes" id="UP000076625"/>
    </source>
</evidence>
<dbReference type="InterPro" id="IPR035973">
    <property type="entry name" value="Cyt_c_oxidase_su3-like_sf"/>
</dbReference>
<evidence type="ECO:0000259" key="8">
    <source>
        <dbReference type="PROSITE" id="PS50253"/>
    </source>
</evidence>
<name>A0A165G653_9NEIS</name>
<comment type="subcellular location">
    <subcellularLocation>
        <location evidence="6">Cell membrane</location>
        <topology evidence="6">Multi-pass membrane protein</topology>
    </subcellularLocation>
    <subcellularLocation>
        <location evidence="1">Membrane</location>
        <topology evidence="1">Multi-pass membrane protein</topology>
    </subcellularLocation>
</comment>
<dbReference type="OrthoDB" id="9808200at2"/>
<evidence type="ECO:0000256" key="3">
    <source>
        <dbReference type="ARBA" id="ARBA00022692"/>
    </source>
</evidence>
<dbReference type="InterPro" id="IPR000298">
    <property type="entry name" value="Cyt_c_oxidase-like_su3"/>
</dbReference>
<keyword evidence="5 7" id="KW-0472">Membrane</keyword>
<evidence type="ECO:0000256" key="5">
    <source>
        <dbReference type="ARBA" id="ARBA00023136"/>
    </source>
</evidence>
<keyword evidence="3 6" id="KW-0812">Transmembrane</keyword>
<reference evidence="10" key="1">
    <citation type="submission" date="2016-01" db="EMBL/GenBank/DDBJ databases">
        <title>Draft genome of Chromobacterium sp. F49.</title>
        <authorList>
            <person name="Hong K.W."/>
        </authorList>
    </citation>
    <scope>NUCLEOTIDE SEQUENCE [LARGE SCALE GENOMIC DNA]</scope>
    <source>
        <strain evidence="10">CN10</strain>
    </source>
</reference>
<dbReference type="AlphaFoldDB" id="A0A165G653"/>
<dbReference type="GO" id="GO:0004129">
    <property type="term" value="F:cytochrome-c oxidase activity"/>
    <property type="evidence" value="ECO:0007669"/>
    <property type="project" value="InterPro"/>
</dbReference>
<evidence type="ECO:0000256" key="7">
    <source>
        <dbReference type="SAM" id="Phobius"/>
    </source>
</evidence>
<dbReference type="STRING" id="1452487.AVW16_04160"/>
<feature type="transmembrane region" description="Helical" evidence="7">
    <location>
        <begin position="158"/>
        <end position="177"/>
    </location>
</feature>
<dbReference type="RefSeq" id="WP_066609406.1">
    <property type="nucleotide sequence ID" value="NZ_LQQU01000002.1"/>
</dbReference>
<sequence>MEASIDLARPARPATARVAVWLLLGVVFVLFVLCLLAYAMRMRLGDWRALPLPWQLNVSTAMLILSSASLQWASVAARRGGRCARGALFAAFVFAAAFLAAQGWAWQALVAQGRLASANPSNGFFFLLTGLHALHVLGGIVALLLAGRRGERLGLCALYWHGLLAVWLLLYATMAWLTPAIVDFICGVA</sequence>
<dbReference type="SUPFAM" id="SSF81452">
    <property type="entry name" value="Cytochrome c oxidase subunit III-like"/>
    <property type="match status" value="1"/>
</dbReference>
<dbReference type="Gene3D" id="1.20.120.80">
    <property type="entry name" value="Cytochrome c oxidase, subunit III, four-helix bundle"/>
    <property type="match status" value="1"/>
</dbReference>
<protein>
    <recommendedName>
        <fullName evidence="8">Heme-copper oxidase subunit III family profile domain-containing protein</fullName>
    </recommendedName>
</protein>
<proteinExistence type="inferred from homology"/>
<dbReference type="GO" id="GO:0005886">
    <property type="term" value="C:plasma membrane"/>
    <property type="evidence" value="ECO:0007669"/>
    <property type="project" value="UniProtKB-SubCell"/>
</dbReference>
<dbReference type="InterPro" id="IPR013833">
    <property type="entry name" value="Cyt_c_oxidase_su3_a-hlx"/>
</dbReference>
<dbReference type="InterPro" id="IPR024791">
    <property type="entry name" value="Cyt_c/ubiquinol_Oxase_su3"/>
</dbReference>
<feature type="domain" description="Heme-copper oxidase subunit III family profile" evidence="8">
    <location>
        <begin position="1"/>
        <end position="179"/>
    </location>
</feature>
<dbReference type="PANTHER" id="PTHR11403:SF10">
    <property type="entry name" value="CYTOCHROME C OXIDASE"/>
    <property type="match status" value="1"/>
</dbReference>
<feature type="transmembrane region" description="Helical" evidence="7">
    <location>
        <begin position="87"/>
        <end position="105"/>
    </location>
</feature>
<dbReference type="EMBL" id="LQQU01000002">
    <property type="protein sequence ID" value="KZE35222.1"/>
    <property type="molecule type" value="Genomic_DNA"/>
</dbReference>
<keyword evidence="4 7" id="KW-1133">Transmembrane helix</keyword>
<dbReference type="PANTHER" id="PTHR11403">
    <property type="entry name" value="CYTOCHROME C OXIDASE SUBUNIT III"/>
    <property type="match status" value="1"/>
</dbReference>